<feature type="transmembrane region" description="Helical" evidence="1">
    <location>
        <begin position="48"/>
        <end position="69"/>
    </location>
</feature>
<keyword evidence="1" id="KW-0812">Transmembrane</keyword>
<proteinExistence type="predicted"/>
<evidence type="ECO:0000313" key="2">
    <source>
        <dbReference type="EMBL" id="KAF2758236.1"/>
    </source>
</evidence>
<gene>
    <name evidence="2" type="ORF">EJ05DRAFT_500753</name>
</gene>
<evidence type="ECO:0000313" key="3">
    <source>
        <dbReference type="Proteomes" id="UP000799437"/>
    </source>
</evidence>
<dbReference type="EMBL" id="ML996572">
    <property type="protein sequence ID" value="KAF2758236.1"/>
    <property type="molecule type" value="Genomic_DNA"/>
</dbReference>
<dbReference type="GeneID" id="54488087"/>
<keyword evidence="1" id="KW-1133">Transmembrane helix</keyword>
<keyword evidence="3" id="KW-1185">Reference proteome</keyword>
<sequence length="109" mass="12294">MQSTREFTPQREIRHSAFRLYTPGLIYEDLFLDSAAGAMLLLPFINSLAISILALLWFAGFLSFGGNLLSDYVMIFNLEFFSSPSPRNKRPKGMLGRIKISEYGVLALL</sequence>
<dbReference type="RefSeq" id="XP_033600687.1">
    <property type="nucleotide sequence ID" value="XM_033747033.1"/>
</dbReference>
<dbReference type="AlphaFoldDB" id="A0A6A6W8L6"/>
<organism evidence="2 3">
    <name type="scientific">Pseudovirgaria hyperparasitica</name>
    <dbReference type="NCBI Taxonomy" id="470096"/>
    <lineage>
        <taxon>Eukaryota</taxon>
        <taxon>Fungi</taxon>
        <taxon>Dikarya</taxon>
        <taxon>Ascomycota</taxon>
        <taxon>Pezizomycotina</taxon>
        <taxon>Dothideomycetes</taxon>
        <taxon>Dothideomycetes incertae sedis</taxon>
        <taxon>Acrospermales</taxon>
        <taxon>Acrospermaceae</taxon>
        <taxon>Pseudovirgaria</taxon>
    </lineage>
</organism>
<dbReference type="Proteomes" id="UP000799437">
    <property type="component" value="Unassembled WGS sequence"/>
</dbReference>
<accession>A0A6A6W8L6</accession>
<name>A0A6A6W8L6_9PEZI</name>
<evidence type="ECO:0000256" key="1">
    <source>
        <dbReference type="SAM" id="Phobius"/>
    </source>
</evidence>
<protein>
    <submittedName>
        <fullName evidence="2">Uncharacterized protein</fullName>
    </submittedName>
</protein>
<keyword evidence="1" id="KW-0472">Membrane</keyword>
<reference evidence="2" key="1">
    <citation type="journal article" date="2020" name="Stud. Mycol.">
        <title>101 Dothideomycetes genomes: a test case for predicting lifestyles and emergence of pathogens.</title>
        <authorList>
            <person name="Haridas S."/>
            <person name="Albert R."/>
            <person name="Binder M."/>
            <person name="Bloem J."/>
            <person name="Labutti K."/>
            <person name="Salamov A."/>
            <person name="Andreopoulos B."/>
            <person name="Baker S."/>
            <person name="Barry K."/>
            <person name="Bills G."/>
            <person name="Bluhm B."/>
            <person name="Cannon C."/>
            <person name="Castanera R."/>
            <person name="Culley D."/>
            <person name="Daum C."/>
            <person name="Ezra D."/>
            <person name="Gonzalez J."/>
            <person name="Henrissat B."/>
            <person name="Kuo A."/>
            <person name="Liang C."/>
            <person name="Lipzen A."/>
            <person name="Lutzoni F."/>
            <person name="Magnuson J."/>
            <person name="Mondo S."/>
            <person name="Nolan M."/>
            <person name="Ohm R."/>
            <person name="Pangilinan J."/>
            <person name="Park H.-J."/>
            <person name="Ramirez L."/>
            <person name="Alfaro M."/>
            <person name="Sun H."/>
            <person name="Tritt A."/>
            <person name="Yoshinaga Y."/>
            <person name="Zwiers L.-H."/>
            <person name="Turgeon B."/>
            <person name="Goodwin S."/>
            <person name="Spatafora J."/>
            <person name="Crous P."/>
            <person name="Grigoriev I."/>
        </authorList>
    </citation>
    <scope>NUCLEOTIDE SEQUENCE</scope>
    <source>
        <strain evidence="2">CBS 121739</strain>
    </source>
</reference>